<organism evidence="1">
    <name type="scientific">freshwater metagenome</name>
    <dbReference type="NCBI Taxonomy" id="449393"/>
    <lineage>
        <taxon>unclassified sequences</taxon>
        <taxon>metagenomes</taxon>
        <taxon>ecological metagenomes</taxon>
    </lineage>
</organism>
<dbReference type="AlphaFoldDB" id="A0A6J6Z4C5"/>
<evidence type="ECO:0000313" key="3">
    <source>
        <dbReference type="EMBL" id="CAB5154632.1"/>
    </source>
</evidence>
<dbReference type="EMBL" id="CAFBRY010000069">
    <property type="protein sequence ID" value="CAB5154632.1"/>
    <property type="molecule type" value="Genomic_DNA"/>
</dbReference>
<dbReference type="EMBL" id="CAFBOQ010000067">
    <property type="protein sequence ID" value="CAB4995846.1"/>
    <property type="molecule type" value="Genomic_DNA"/>
</dbReference>
<protein>
    <submittedName>
        <fullName evidence="1">Unannotated protein</fullName>
    </submittedName>
</protein>
<sequence length="51" mass="5067">MLLSGISITVVTPPAAAALVAVANPSHGVRPGSFICTCVSTTPGMRTPKTS</sequence>
<proteinExistence type="predicted"/>
<evidence type="ECO:0000313" key="1">
    <source>
        <dbReference type="EMBL" id="CAB4816592.1"/>
    </source>
</evidence>
<dbReference type="EMBL" id="CAFAAU010000071">
    <property type="protein sequence ID" value="CAB4816592.1"/>
    <property type="molecule type" value="Genomic_DNA"/>
</dbReference>
<reference evidence="1" key="1">
    <citation type="submission" date="2020-05" db="EMBL/GenBank/DDBJ databases">
        <authorList>
            <person name="Chiriac C."/>
            <person name="Salcher M."/>
            <person name="Ghai R."/>
            <person name="Kavagutti S V."/>
        </authorList>
    </citation>
    <scope>NUCLEOTIDE SEQUENCE</scope>
</reference>
<accession>A0A6J6Z4C5</accession>
<name>A0A6J6Z4C5_9ZZZZ</name>
<gene>
    <name evidence="1" type="ORF">UFOPK3078_01390</name>
    <name evidence="2" type="ORF">UFOPK3990_01382</name>
    <name evidence="3" type="ORF">UFOPK4427_01320</name>
</gene>
<evidence type="ECO:0000313" key="2">
    <source>
        <dbReference type="EMBL" id="CAB4995846.1"/>
    </source>
</evidence>